<organism evidence="2 3">
    <name type="scientific">Xylona heveae (strain CBS 132557 / TC161)</name>
    <dbReference type="NCBI Taxonomy" id="1328760"/>
    <lineage>
        <taxon>Eukaryota</taxon>
        <taxon>Fungi</taxon>
        <taxon>Dikarya</taxon>
        <taxon>Ascomycota</taxon>
        <taxon>Pezizomycotina</taxon>
        <taxon>Xylonomycetes</taxon>
        <taxon>Xylonales</taxon>
        <taxon>Xylonaceae</taxon>
        <taxon>Xylona</taxon>
    </lineage>
</organism>
<dbReference type="Proteomes" id="UP000076632">
    <property type="component" value="Unassembled WGS sequence"/>
</dbReference>
<feature type="compositionally biased region" description="Low complexity" evidence="1">
    <location>
        <begin position="260"/>
        <end position="274"/>
    </location>
</feature>
<dbReference type="InParanoid" id="A0A165JTJ3"/>
<feature type="compositionally biased region" description="Polar residues" evidence="1">
    <location>
        <begin position="84"/>
        <end position="93"/>
    </location>
</feature>
<reference evidence="2 3" key="1">
    <citation type="journal article" date="2016" name="Fungal Biol.">
        <title>The genome of Xylona heveae provides a window into fungal endophytism.</title>
        <authorList>
            <person name="Gazis R."/>
            <person name="Kuo A."/>
            <person name="Riley R."/>
            <person name="LaButti K."/>
            <person name="Lipzen A."/>
            <person name="Lin J."/>
            <person name="Amirebrahimi M."/>
            <person name="Hesse C.N."/>
            <person name="Spatafora J.W."/>
            <person name="Henrissat B."/>
            <person name="Hainaut M."/>
            <person name="Grigoriev I.V."/>
            <person name="Hibbett D.S."/>
        </authorList>
    </citation>
    <scope>NUCLEOTIDE SEQUENCE [LARGE SCALE GENOMIC DNA]</scope>
    <source>
        <strain evidence="2 3">TC161</strain>
    </source>
</reference>
<name>A0A165JTJ3_XYLHT</name>
<proteinExistence type="predicted"/>
<keyword evidence="3" id="KW-1185">Reference proteome</keyword>
<sequence length="440" mass="49748">MEATTGAKASQDVFKQGGRMVVEAEPKGMVGQTKNLGADIVVMPPDPTQAPFIVHQPMHQGAISSNPLHSFNQRRQEEQMYGDLQQQKPSQFSPQHQAPPTAFAPPPPPPPAQTHMPGPHGGLPQQQYYTSRVPVAQHHPTLPQPQTEIHPKQQYYAYQPSRTVLISGQDQYANKENKAARSQGRPGVNEPSKGIGEQEKRQYVAQKPRRNSQNMLQEEKLHRKQKKPKAAHASSYARINDWLEESEYEKENDIFDKTNDSGTDSTTNTSVDTDCISPDLAHRRGSLYRGHRTEPVYKWHQRKAPEDTSSCLSRRDQDIISEILSQLSLRDQLAASSRQESCPRLREHVLAQVRRAALLNKQIFQQPLLTSHHQHPGIFPEVPYASHYLDNERGRSPEKRNMLVRPNISHAYMHVDPRDITGRRRAGVPVQCRPASVGRL</sequence>
<feature type="region of interest" description="Disordered" evidence="1">
    <location>
        <begin position="253"/>
        <end position="277"/>
    </location>
</feature>
<accession>A0A165JTJ3</accession>
<dbReference type="AlphaFoldDB" id="A0A165JTJ3"/>
<evidence type="ECO:0000256" key="1">
    <source>
        <dbReference type="SAM" id="MobiDB-lite"/>
    </source>
</evidence>
<dbReference type="GeneID" id="28896735"/>
<evidence type="ECO:0000313" key="3">
    <source>
        <dbReference type="Proteomes" id="UP000076632"/>
    </source>
</evidence>
<evidence type="ECO:0000313" key="2">
    <source>
        <dbReference type="EMBL" id="KZF26606.1"/>
    </source>
</evidence>
<feature type="compositionally biased region" description="Pro residues" evidence="1">
    <location>
        <begin position="102"/>
        <end position="112"/>
    </location>
</feature>
<feature type="region of interest" description="Disordered" evidence="1">
    <location>
        <begin position="51"/>
        <end position="133"/>
    </location>
</feature>
<dbReference type="EMBL" id="KV407454">
    <property type="protein sequence ID" value="KZF26606.1"/>
    <property type="molecule type" value="Genomic_DNA"/>
</dbReference>
<protein>
    <submittedName>
        <fullName evidence="2">Uncharacterized protein</fullName>
    </submittedName>
</protein>
<gene>
    <name evidence="2" type="ORF">L228DRAFT_243092</name>
</gene>
<dbReference type="RefSeq" id="XP_018192161.1">
    <property type="nucleotide sequence ID" value="XM_018331598.1"/>
</dbReference>
<feature type="region of interest" description="Disordered" evidence="1">
    <location>
        <begin position="173"/>
        <end position="235"/>
    </location>
</feature>
<feature type="compositionally biased region" description="Polar residues" evidence="1">
    <location>
        <begin position="62"/>
        <end position="73"/>
    </location>
</feature>